<dbReference type="PANTHER" id="PTHR32114">
    <property type="entry name" value="ABC TRANSPORTER ABCH.3"/>
    <property type="match status" value="1"/>
</dbReference>
<sequence length="713" mass="81582">MFIESIILHNYRAYRGHNKTSFKPDIKNIFLVAGNNGFGKTTFLTSLVWCLYGKLMADVDDKFRRDINDAQGYKNYARQSLHKELANAVNAYEVSLEERKQIVKHGYSSENEYIKEDSQYYVEIGLTDVFIPSIPCRTITIRRTYDYFLDIESVEVLIDGQANELAKEVGYDIFINDFILSKDIAKFFFFDAEKIVNLAEVKSIDEKRRLSIAYSEVLGIKKYEDIKRNLENLRLKFRRNAGSTASKAKLDKLTSSVTDIEVKIKVKEAERENIDSQIQQYRTESIQLQERLIREGNAISVEELKKQKELLVALKDKDTKLKNQLRDMLDIAPFAISGKLFTNLMGQVAAEKDVKTSAASCEAINSALQSTQTQITDAVATLKFSTSQKQAVEHIIAEVFAKNILDISDATIDDVKILVDYTDNEANEFQALFDNIRYSFSAIFKQLVKDIKNNALFLAKTQRKIVEAEYDDGNANVKEIRMRKAEVDELLAQLEIQTRQMSEQIGTLNKDIKVLKKQLSEVAKNVRVDKSDKEKDIIAERLIGELTTFLFELRTKRKLSLEKKIMAGIDVLMHKVDFIHNVRIDLQDDIIEIELLDKTGELISKEKLSKGEQQLYATAILNALVEESGIEFPVFIDSPLQKFDSIHSRNIITKFYPSVSKQVVIFPLLGKELSEDEYNALLPNVNRVYVIENEDGCSSFKKIVPNKLFETLL</sequence>
<feature type="domain" description="Rad50/SbcC-type AAA" evidence="2">
    <location>
        <begin position="5"/>
        <end position="284"/>
    </location>
</feature>
<dbReference type="InterPro" id="IPR038729">
    <property type="entry name" value="Rad50/SbcC_AAA"/>
</dbReference>
<evidence type="ECO:0000256" key="1">
    <source>
        <dbReference type="SAM" id="Coils"/>
    </source>
</evidence>
<dbReference type="PANTHER" id="PTHR32114:SF2">
    <property type="entry name" value="ABC TRANSPORTER ABCH.3"/>
    <property type="match status" value="1"/>
</dbReference>
<dbReference type="Pfam" id="PF13476">
    <property type="entry name" value="AAA_23"/>
    <property type="match status" value="1"/>
</dbReference>
<protein>
    <submittedName>
        <fullName evidence="3">ATPase involved in DNA repair</fullName>
    </submittedName>
</protein>
<dbReference type="RefSeq" id="WP_055256794.1">
    <property type="nucleotide sequence ID" value="NZ_CZBL01000021.1"/>
</dbReference>
<name>A0A174X0X8_9BACE</name>
<dbReference type="AlphaFoldDB" id="A0A174X0X8"/>
<gene>
    <name evidence="3" type="ORF">ERS852558_04037</name>
</gene>
<accession>A0A174X0X8</accession>
<dbReference type="Gene3D" id="3.40.50.300">
    <property type="entry name" value="P-loop containing nucleotide triphosphate hydrolases"/>
    <property type="match status" value="2"/>
</dbReference>
<dbReference type="GO" id="GO:0006302">
    <property type="term" value="P:double-strand break repair"/>
    <property type="evidence" value="ECO:0007669"/>
    <property type="project" value="InterPro"/>
</dbReference>
<dbReference type="GO" id="GO:0016887">
    <property type="term" value="F:ATP hydrolysis activity"/>
    <property type="evidence" value="ECO:0007669"/>
    <property type="project" value="InterPro"/>
</dbReference>
<proteinExistence type="predicted"/>
<evidence type="ECO:0000313" key="4">
    <source>
        <dbReference type="Proteomes" id="UP000095725"/>
    </source>
</evidence>
<keyword evidence="1" id="KW-0175">Coiled coil</keyword>
<evidence type="ECO:0000259" key="2">
    <source>
        <dbReference type="Pfam" id="PF13476"/>
    </source>
</evidence>
<reference evidence="3 4" key="1">
    <citation type="submission" date="2015-09" db="EMBL/GenBank/DDBJ databases">
        <authorList>
            <consortium name="Pathogen Informatics"/>
        </authorList>
    </citation>
    <scope>NUCLEOTIDE SEQUENCE [LARGE SCALE GENOMIC DNA]</scope>
    <source>
        <strain evidence="3 4">2789STDY5834946</strain>
    </source>
</reference>
<dbReference type="InterPro" id="IPR027417">
    <property type="entry name" value="P-loop_NTPase"/>
</dbReference>
<feature type="coiled-coil region" evidence="1">
    <location>
        <begin position="477"/>
        <end position="525"/>
    </location>
</feature>
<dbReference type="EMBL" id="CZBL01000021">
    <property type="protein sequence ID" value="CUQ51451.1"/>
    <property type="molecule type" value="Genomic_DNA"/>
</dbReference>
<dbReference type="SUPFAM" id="SSF52540">
    <property type="entry name" value="P-loop containing nucleoside triphosphate hydrolases"/>
    <property type="match status" value="1"/>
</dbReference>
<evidence type="ECO:0000313" key="3">
    <source>
        <dbReference type="EMBL" id="CUQ51451.1"/>
    </source>
</evidence>
<organism evidence="3 4">
    <name type="scientific">Bacteroides caccae</name>
    <dbReference type="NCBI Taxonomy" id="47678"/>
    <lineage>
        <taxon>Bacteria</taxon>
        <taxon>Pseudomonadati</taxon>
        <taxon>Bacteroidota</taxon>
        <taxon>Bacteroidia</taxon>
        <taxon>Bacteroidales</taxon>
        <taxon>Bacteroidaceae</taxon>
        <taxon>Bacteroides</taxon>
    </lineage>
</organism>
<feature type="coiled-coil region" evidence="1">
    <location>
        <begin position="264"/>
        <end position="324"/>
    </location>
</feature>
<dbReference type="Proteomes" id="UP000095725">
    <property type="component" value="Unassembled WGS sequence"/>
</dbReference>